<dbReference type="OrthoDB" id="2121828at2759"/>
<dbReference type="InterPro" id="IPR045087">
    <property type="entry name" value="Cu-oxidase_fam"/>
</dbReference>
<dbReference type="InterPro" id="IPR008972">
    <property type="entry name" value="Cupredoxin"/>
</dbReference>
<gene>
    <name evidence="3" type="primary">HEPHL1_1</name>
    <name evidence="3" type="ORF">EYF80_058036</name>
</gene>
<feature type="domain" description="Plastocyanin-like" evidence="2">
    <location>
        <begin position="69"/>
        <end position="185"/>
    </location>
</feature>
<dbReference type="SUPFAM" id="SSF49503">
    <property type="entry name" value="Cupredoxins"/>
    <property type="match status" value="2"/>
</dbReference>
<protein>
    <submittedName>
        <fullName evidence="3">Hephaestin-like protein 1</fullName>
    </submittedName>
</protein>
<dbReference type="GO" id="GO:0004322">
    <property type="term" value="F:ferroxidase activity"/>
    <property type="evidence" value="ECO:0007669"/>
    <property type="project" value="TreeGrafter"/>
</dbReference>
<dbReference type="EMBL" id="SRLO01003141">
    <property type="protein sequence ID" value="TNN31805.1"/>
    <property type="molecule type" value="Genomic_DNA"/>
</dbReference>
<keyword evidence="4" id="KW-1185">Reference proteome</keyword>
<evidence type="ECO:0000313" key="4">
    <source>
        <dbReference type="Proteomes" id="UP000314294"/>
    </source>
</evidence>
<dbReference type="InterPro" id="IPR011707">
    <property type="entry name" value="Cu-oxidase-like_N"/>
</dbReference>
<organism evidence="3 4">
    <name type="scientific">Liparis tanakae</name>
    <name type="common">Tanaka's snailfish</name>
    <dbReference type="NCBI Taxonomy" id="230148"/>
    <lineage>
        <taxon>Eukaryota</taxon>
        <taxon>Metazoa</taxon>
        <taxon>Chordata</taxon>
        <taxon>Craniata</taxon>
        <taxon>Vertebrata</taxon>
        <taxon>Euteleostomi</taxon>
        <taxon>Actinopterygii</taxon>
        <taxon>Neopterygii</taxon>
        <taxon>Teleostei</taxon>
        <taxon>Neoteleostei</taxon>
        <taxon>Acanthomorphata</taxon>
        <taxon>Eupercaria</taxon>
        <taxon>Perciformes</taxon>
        <taxon>Cottioidei</taxon>
        <taxon>Cottales</taxon>
        <taxon>Liparidae</taxon>
        <taxon>Liparis</taxon>
    </lineage>
</organism>
<evidence type="ECO:0000313" key="3">
    <source>
        <dbReference type="EMBL" id="TNN31805.1"/>
    </source>
</evidence>
<dbReference type="PANTHER" id="PTHR11709:SF233">
    <property type="entry name" value="FERROXIDASE HEPHL1"/>
    <property type="match status" value="1"/>
</dbReference>
<reference evidence="3 4" key="1">
    <citation type="submission" date="2019-03" db="EMBL/GenBank/DDBJ databases">
        <title>First draft genome of Liparis tanakae, snailfish: a comprehensive survey of snailfish specific genes.</title>
        <authorList>
            <person name="Kim W."/>
            <person name="Song I."/>
            <person name="Jeong J.-H."/>
            <person name="Kim D."/>
            <person name="Kim S."/>
            <person name="Ryu S."/>
            <person name="Song J.Y."/>
            <person name="Lee S.K."/>
        </authorList>
    </citation>
    <scope>NUCLEOTIDE SEQUENCE [LARGE SCALE GENOMIC DNA]</scope>
    <source>
        <tissue evidence="3">Muscle</tissue>
    </source>
</reference>
<dbReference type="AlphaFoldDB" id="A0A4Z2ESI3"/>
<dbReference type="Proteomes" id="UP000314294">
    <property type="component" value="Unassembled WGS sequence"/>
</dbReference>
<accession>A0A4Z2ESI3</accession>
<comment type="similarity">
    <text evidence="1">Belongs to the multicopper oxidase family.</text>
</comment>
<proteinExistence type="inferred from homology"/>
<comment type="caution">
    <text evidence="3">The sequence shown here is derived from an EMBL/GenBank/DDBJ whole genome shotgun (WGS) entry which is preliminary data.</text>
</comment>
<evidence type="ECO:0000256" key="1">
    <source>
        <dbReference type="ARBA" id="ARBA00010609"/>
    </source>
</evidence>
<dbReference type="GO" id="GO:0005886">
    <property type="term" value="C:plasma membrane"/>
    <property type="evidence" value="ECO:0007669"/>
    <property type="project" value="TreeGrafter"/>
</dbReference>
<dbReference type="GO" id="GO:0006826">
    <property type="term" value="P:iron ion transport"/>
    <property type="evidence" value="ECO:0007669"/>
    <property type="project" value="TreeGrafter"/>
</dbReference>
<dbReference type="Gene3D" id="2.60.40.420">
    <property type="entry name" value="Cupredoxins - blue copper proteins"/>
    <property type="match status" value="1"/>
</dbReference>
<evidence type="ECO:0000259" key="2">
    <source>
        <dbReference type="Pfam" id="PF07732"/>
    </source>
</evidence>
<dbReference type="Pfam" id="PF07732">
    <property type="entry name" value="Cu-oxidase_3"/>
    <property type="match status" value="1"/>
</dbReference>
<dbReference type="PANTHER" id="PTHR11709">
    <property type="entry name" value="MULTI-COPPER OXIDASE"/>
    <property type="match status" value="1"/>
</dbReference>
<sequence length="276" mass="31493">MRLFLFCLSHTTFLHVYPLLCLHFCLRFASTFLKRGTQRIGSVYKKAMFREYTDATYSRLASRPPWLGFLGPILRAEVDEVIVVRLKNFATRSYSMHPHGVFYEKDTEGIVLRHTHPAWALYPDGTSSKMKKDDSVPPGGSYTYRWEVRPEFAPTDGDANCLTWVYHSHLDAPREIASGLIGALLTCKKGILKETNNPVQDQATLESARNDVDQDVFLMFNVVDENLSWYLEDNIQNCSDAAGVDPEDPDFQESNLMHGGRHISQISVIQQRNEIE</sequence>
<name>A0A4Z2ESI3_9TELE</name>